<protein>
    <submittedName>
        <fullName evidence="1">Uncharacterized protein</fullName>
    </submittedName>
</protein>
<accession>A0A839IK54</accession>
<evidence type="ECO:0000313" key="1">
    <source>
        <dbReference type="EMBL" id="MBB1485281.1"/>
    </source>
</evidence>
<dbReference type="EMBL" id="JACJFM010000001">
    <property type="protein sequence ID" value="MBB1485281.1"/>
    <property type="molecule type" value="Genomic_DNA"/>
</dbReference>
<keyword evidence="2" id="KW-1185">Reference proteome</keyword>
<comment type="caution">
    <text evidence="1">The sequence shown here is derived from an EMBL/GenBank/DDBJ whole genome shotgun (WGS) entry which is preliminary data.</text>
</comment>
<dbReference type="Proteomes" id="UP000565262">
    <property type="component" value="Unassembled WGS sequence"/>
</dbReference>
<dbReference type="RefSeq" id="WP_182807048.1">
    <property type="nucleotide sequence ID" value="NZ_JACJFM010000001.1"/>
</dbReference>
<name>A0A839IK54_9GAMM</name>
<dbReference type="AlphaFoldDB" id="A0A839IK54"/>
<sequence>MLAYQDCVGLCDLNIDEVAAIAEHEHQNPIIAAAFGRYLLCHNGEPMIRKMILDDIEQAERKKDYAHAEVLRKTLAHFIACHPEHQQV</sequence>
<proteinExistence type="predicted"/>
<organism evidence="1 2">
    <name type="scientific">Oceanospirillum sediminis</name>
    <dbReference type="NCBI Taxonomy" id="2760088"/>
    <lineage>
        <taxon>Bacteria</taxon>
        <taxon>Pseudomonadati</taxon>
        <taxon>Pseudomonadota</taxon>
        <taxon>Gammaproteobacteria</taxon>
        <taxon>Oceanospirillales</taxon>
        <taxon>Oceanospirillaceae</taxon>
        <taxon>Oceanospirillum</taxon>
    </lineage>
</organism>
<gene>
    <name evidence="1" type="ORF">H4O21_01430</name>
</gene>
<reference evidence="1 2" key="1">
    <citation type="submission" date="2020-08" db="EMBL/GenBank/DDBJ databases">
        <title>Oceanospirillum sp. nov. isolated from marine sediment.</title>
        <authorList>
            <person name="Ji X."/>
        </authorList>
    </citation>
    <scope>NUCLEOTIDE SEQUENCE [LARGE SCALE GENOMIC DNA]</scope>
    <source>
        <strain evidence="1 2">D5</strain>
    </source>
</reference>
<evidence type="ECO:0000313" key="2">
    <source>
        <dbReference type="Proteomes" id="UP000565262"/>
    </source>
</evidence>